<protein>
    <recommendedName>
        <fullName evidence="4">5,10-methylenetetrahydromethanopterin reductase</fullName>
        <ecNumber evidence="4">1.5.98.2</ecNumber>
    </recommendedName>
    <alternativeName>
        <fullName evidence="4">Coenzyme F420-dependent N(5),N(10)-methylenetetrahydromethanopterin reductase</fullName>
    </alternativeName>
    <alternativeName>
        <fullName evidence="4">Methylene-H(4)MPT reductase</fullName>
    </alternativeName>
</protein>
<evidence type="ECO:0000256" key="2">
    <source>
        <dbReference type="ARBA" id="ARBA00022563"/>
    </source>
</evidence>
<dbReference type="GO" id="GO:0006730">
    <property type="term" value="P:one-carbon metabolic process"/>
    <property type="evidence" value="ECO:0007669"/>
    <property type="project" value="UniProtKB-UniRule"/>
</dbReference>
<reference evidence="6 7" key="1">
    <citation type="journal article" date="2019" name="Int. J. Syst. Evol. Microbiol.">
        <title>The Global Catalogue of Microorganisms (GCM) 10K type strain sequencing project: providing services to taxonomists for standard genome sequencing and annotation.</title>
        <authorList>
            <consortium name="The Broad Institute Genomics Platform"/>
            <consortium name="The Broad Institute Genome Sequencing Center for Infectious Disease"/>
            <person name="Wu L."/>
            <person name="Ma J."/>
        </authorList>
    </citation>
    <scope>NUCLEOTIDE SEQUENCE [LARGE SCALE GENOMIC DNA]</scope>
    <source>
        <strain evidence="6 7">JCM 19585</strain>
    </source>
</reference>
<evidence type="ECO:0000313" key="7">
    <source>
        <dbReference type="Proteomes" id="UP000628840"/>
    </source>
</evidence>
<evidence type="ECO:0000256" key="3">
    <source>
        <dbReference type="ARBA" id="ARBA00023002"/>
    </source>
</evidence>
<comment type="function">
    <text evidence="4">Catalyzes the oxidation of methyl-H(4)MPT to methylene-H(4)MPT.</text>
</comment>
<comment type="caution">
    <text evidence="6">The sequence shown here is derived from an EMBL/GenBank/DDBJ whole genome shotgun (WGS) entry which is preliminary data.</text>
</comment>
<dbReference type="EMBL" id="BMPF01000002">
    <property type="protein sequence ID" value="GGL34667.1"/>
    <property type="molecule type" value="Genomic_DNA"/>
</dbReference>
<dbReference type="CDD" id="cd01097">
    <property type="entry name" value="Tetrahydromethanopterin_reductase"/>
    <property type="match status" value="1"/>
</dbReference>
<dbReference type="AlphaFoldDB" id="A0A830F366"/>
<comment type="catalytic activity">
    <reaction evidence="4">
        <text>5-methyl-5,6,7,8-tetrahydromethanopterin + oxidized coenzyme F420-(gamma-L-Glu)(n) + H(+) = 5,10-methylenetetrahydromethanopterin + reduced coenzyme F420-(gamma-L-Glu)(n)</text>
        <dbReference type="Rhea" id="RHEA:21144"/>
        <dbReference type="Rhea" id="RHEA-COMP:12939"/>
        <dbReference type="Rhea" id="RHEA-COMP:14378"/>
        <dbReference type="ChEBI" id="CHEBI:15378"/>
        <dbReference type="ChEBI" id="CHEBI:57818"/>
        <dbReference type="ChEBI" id="CHEBI:58116"/>
        <dbReference type="ChEBI" id="CHEBI:133980"/>
        <dbReference type="ChEBI" id="CHEBI:139511"/>
        <dbReference type="EC" id="1.5.98.2"/>
    </reaction>
</comment>
<dbReference type="Proteomes" id="UP000628840">
    <property type="component" value="Unassembled WGS sequence"/>
</dbReference>
<evidence type="ECO:0000256" key="4">
    <source>
        <dbReference type="HAMAP-Rule" id="MF_01091"/>
    </source>
</evidence>
<comment type="subcellular location">
    <subcellularLocation>
        <location evidence="4">Cytoplasm</location>
    </subcellularLocation>
</comment>
<dbReference type="PANTHER" id="PTHR43244">
    <property type="match status" value="1"/>
</dbReference>
<proteinExistence type="inferred from homology"/>
<dbReference type="InterPro" id="IPR019946">
    <property type="entry name" value="MeH4methanopterin_reductase"/>
</dbReference>
<dbReference type="Pfam" id="PF00296">
    <property type="entry name" value="Bac_luciferase"/>
    <property type="match status" value="1"/>
</dbReference>
<name>A0A830F366_9EURY</name>
<dbReference type="EC" id="1.5.98.2" evidence="4"/>
<dbReference type="InterPro" id="IPR050564">
    <property type="entry name" value="F420-G6PD/mer"/>
</dbReference>
<comment type="similarity">
    <text evidence="4">Belongs to the mer family.</text>
</comment>
<organism evidence="6 7">
    <name type="scientific">Halarchaeum grantii</name>
    <dbReference type="NCBI Taxonomy" id="1193105"/>
    <lineage>
        <taxon>Archaea</taxon>
        <taxon>Methanobacteriati</taxon>
        <taxon>Methanobacteriota</taxon>
        <taxon>Stenosarchaea group</taxon>
        <taxon>Halobacteria</taxon>
        <taxon>Halobacteriales</taxon>
        <taxon>Halobacteriaceae</taxon>
    </lineage>
</organism>
<dbReference type="SUPFAM" id="SSF51679">
    <property type="entry name" value="Bacterial luciferase-like"/>
    <property type="match status" value="1"/>
</dbReference>
<keyword evidence="3 4" id="KW-0560">Oxidoreductase</keyword>
<dbReference type="RefSeq" id="WP_188882900.1">
    <property type="nucleotide sequence ID" value="NZ_BMPF01000002.1"/>
</dbReference>
<dbReference type="InterPro" id="IPR036661">
    <property type="entry name" value="Luciferase-like_sf"/>
</dbReference>
<dbReference type="OrthoDB" id="213164at2157"/>
<dbReference type="GO" id="GO:0016705">
    <property type="term" value="F:oxidoreductase activity, acting on paired donors, with incorporation or reduction of molecular oxygen"/>
    <property type="evidence" value="ECO:0007669"/>
    <property type="project" value="InterPro"/>
</dbReference>
<keyword evidence="7" id="KW-1185">Reference proteome</keyword>
<dbReference type="InterPro" id="IPR011251">
    <property type="entry name" value="Luciferase-like_dom"/>
</dbReference>
<feature type="domain" description="Luciferase-like" evidence="5">
    <location>
        <begin position="10"/>
        <end position="296"/>
    </location>
</feature>
<evidence type="ECO:0000259" key="5">
    <source>
        <dbReference type="Pfam" id="PF00296"/>
    </source>
</evidence>
<dbReference type="GO" id="GO:0005737">
    <property type="term" value="C:cytoplasm"/>
    <property type="evidence" value="ECO:0007669"/>
    <property type="project" value="UniProtKB-SubCell"/>
</dbReference>
<dbReference type="NCBIfam" id="NF002619">
    <property type="entry name" value="PRK02271.1"/>
    <property type="match status" value="1"/>
</dbReference>
<sequence length="323" mass="34035">MTGIELTPELPVSEVRELGVRAEEAGFETVYSSCHYNNRDPFAALTALADATESVRLGPGVANPYEVHPVRVASQVATLDEHSDGRAVCGLGAGDRSTLRNLGIERERPLRRVLEAMQVSRELWAGERVSHDGTFTAADAGLNYAEEVSEVPVFVGAQGPQMLRMAAKHANGVLFNASHPRDVAWAAERVEEGLAERPDSRGAFEFAVFASVSVAESREAAREAARPPVAFIAGGAADPVLARHGIDADAASAVGAAVERGEFREAFADVSEAMIDAFAIAGTPEDVASRAAALREHADTVVCGSPLGPDRATAIDLLGETLP</sequence>
<dbReference type="GO" id="GO:0018537">
    <property type="term" value="F:coenzyme F420-dependent N5,N10-methenyltetrahydromethanopterin reductase activity"/>
    <property type="evidence" value="ECO:0007669"/>
    <property type="project" value="UniProtKB-UniRule"/>
</dbReference>
<evidence type="ECO:0000313" key="6">
    <source>
        <dbReference type="EMBL" id="GGL34667.1"/>
    </source>
</evidence>
<dbReference type="PANTHER" id="PTHR43244:SF1">
    <property type="entry name" value="5,10-METHYLENETETRAHYDROMETHANOPTERIN REDUCTASE"/>
    <property type="match status" value="1"/>
</dbReference>
<dbReference type="HAMAP" id="MF_01091">
    <property type="entry name" value="F420_mer"/>
    <property type="match status" value="1"/>
</dbReference>
<keyword evidence="2 4" id="KW-0554">One-carbon metabolism</keyword>
<keyword evidence="1 4" id="KW-0963">Cytoplasm</keyword>
<gene>
    <name evidence="4" type="primary">mer</name>
    <name evidence="6" type="ORF">GCM10009037_17860</name>
</gene>
<dbReference type="Gene3D" id="3.20.20.30">
    <property type="entry name" value="Luciferase-like domain"/>
    <property type="match status" value="1"/>
</dbReference>
<accession>A0A830F366</accession>
<evidence type="ECO:0000256" key="1">
    <source>
        <dbReference type="ARBA" id="ARBA00022490"/>
    </source>
</evidence>